<comment type="caution">
    <text evidence="3">The sequence shown here is derived from an EMBL/GenBank/DDBJ whole genome shotgun (WGS) entry which is preliminary data.</text>
</comment>
<sequence>MVRGTGKFKPQAGGDISIGKSHSKNMPIDTEVQVPVSGNHLDLHSNVDCDEKAAASADPKLEAPVAVAKLSRAARRKLREAAADNIQVSLEGGGGEAEEKQGAVMVPKKTGGHALDAKARSKASVQPVPKPAALQQFQLKIQGKLVQTPKDSDGGTGEKSIVKPNHGVEKKQGIWGLGTPRVLTRAEREKAEAKKRFLKLRDEGKTHDAKRLAKIRVEREAAQAQRKAAAEVKAAEIERKRQALVNKRG</sequence>
<dbReference type="AlphaFoldDB" id="A0A9P7GPM0"/>
<evidence type="ECO:0000313" key="3">
    <source>
        <dbReference type="EMBL" id="KAG5653933.1"/>
    </source>
</evidence>
<feature type="region of interest" description="Disordered" evidence="1">
    <location>
        <begin position="188"/>
        <end position="210"/>
    </location>
</feature>
<keyword evidence="4" id="KW-1185">Reference proteome</keyword>
<dbReference type="Proteomes" id="UP000717328">
    <property type="component" value="Unassembled WGS sequence"/>
</dbReference>
<feature type="region of interest" description="Disordered" evidence="1">
    <location>
        <begin position="147"/>
        <end position="174"/>
    </location>
</feature>
<dbReference type="InterPro" id="IPR019380">
    <property type="entry name" value="Casein_kinase_sb_PP28"/>
</dbReference>
<reference evidence="3" key="1">
    <citation type="submission" date="2021-02" db="EMBL/GenBank/DDBJ databases">
        <authorList>
            <person name="Nieuwenhuis M."/>
            <person name="Van De Peppel L.J.J."/>
        </authorList>
    </citation>
    <scope>NUCLEOTIDE SEQUENCE</scope>
    <source>
        <strain evidence="3">D49</strain>
    </source>
</reference>
<evidence type="ECO:0000313" key="4">
    <source>
        <dbReference type="Proteomes" id="UP000717328"/>
    </source>
</evidence>
<organism evidence="3 4">
    <name type="scientific">Sphagnurus paluster</name>
    <dbReference type="NCBI Taxonomy" id="117069"/>
    <lineage>
        <taxon>Eukaryota</taxon>
        <taxon>Fungi</taxon>
        <taxon>Dikarya</taxon>
        <taxon>Basidiomycota</taxon>
        <taxon>Agaricomycotina</taxon>
        <taxon>Agaricomycetes</taxon>
        <taxon>Agaricomycetidae</taxon>
        <taxon>Agaricales</taxon>
        <taxon>Tricholomatineae</taxon>
        <taxon>Lyophyllaceae</taxon>
        <taxon>Sphagnurus</taxon>
    </lineage>
</organism>
<reference evidence="3" key="2">
    <citation type="submission" date="2021-10" db="EMBL/GenBank/DDBJ databases">
        <title>Phylogenomics reveals ancestral predisposition of the termite-cultivated fungus Termitomyces towards a domesticated lifestyle.</title>
        <authorList>
            <person name="Auxier B."/>
            <person name="Grum-Grzhimaylo A."/>
            <person name="Cardenas M.E."/>
            <person name="Lodge J.D."/>
            <person name="Laessoe T."/>
            <person name="Pedersen O."/>
            <person name="Smith M.E."/>
            <person name="Kuyper T.W."/>
            <person name="Franco-Molano E.A."/>
            <person name="Baroni T.J."/>
            <person name="Aanen D.K."/>
        </authorList>
    </citation>
    <scope>NUCLEOTIDE SEQUENCE</scope>
    <source>
        <strain evidence="3">D49</strain>
    </source>
</reference>
<gene>
    <name evidence="3" type="ORF">H0H81_009290</name>
</gene>
<dbReference type="Pfam" id="PF10252">
    <property type="entry name" value="PP28"/>
    <property type="match status" value="1"/>
</dbReference>
<proteinExistence type="predicted"/>
<feature type="region of interest" description="Disordered" evidence="1">
    <location>
        <begin position="1"/>
        <end position="26"/>
    </location>
</feature>
<accession>A0A9P7GPM0</accession>
<protein>
    <recommendedName>
        <fullName evidence="2">Casein kinase substrate phosphoprotein PP28 domain-containing protein</fullName>
    </recommendedName>
</protein>
<evidence type="ECO:0000256" key="1">
    <source>
        <dbReference type="SAM" id="MobiDB-lite"/>
    </source>
</evidence>
<name>A0A9P7GPM0_9AGAR</name>
<dbReference type="EMBL" id="JABCKI010000027">
    <property type="protein sequence ID" value="KAG5653933.1"/>
    <property type="molecule type" value="Genomic_DNA"/>
</dbReference>
<feature type="domain" description="Casein kinase substrate phosphoprotein PP28" evidence="2">
    <location>
        <begin position="178"/>
        <end position="231"/>
    </location>
</feature>
<evidence type="ECO:0000259" key="2">
    <source>
        <dbReference type="Pfam" id="PF10252"/>
    </source>
</evidence>